<evidence type="ECO:0000313" key="9">
    <source>
        <dbReference type="EMBL" id="GAV70592.1"/>
    </source>
</evidence>
<keyword evidence="4" id="KW-0175">Coiled coil</keyword>
<keyword evidence="9" id="KW-0238">DNA-binding</keyword>
<dbReference type="STRING" id="3775.A0A1Q3BRU3"/>
<dbReference type="EMBL" id="BDDD01000823">
    <property type="protein sequence ID" value="GAV70592.1"/>
    <property type="molecule type" value="Genomic_DNA"/>
</dbReference>
<reference evidence="10" key="1">
    <citation type="submission" date="2016-04" db="EMBL/GenBank/DDBJ databases">
        <title>Cephalotus genome sequencing.</title>
        <authorList>
            <person name="Fukushima K."/>
            <person name="Hasebe M."/>
            <person name="Fang X."/>
        </authorList>
    </citation>
    <scope>NUCLEOTIDE SEQUENCE [LARGE SCALE GENOMIC DNA]</scope>
    <source>
        <strain evidence="10">cv. St1</strain>
    </source>
</reference>
<sequence length="310" mass="33937">MGFRSGAMDPINGGNSLHNNNPSLASKQRLRWTHELHERFVDAVAQLGGPDRATPKGVLRVMGVQGLTIYHVKSHLQKYRLAKYLPDSSSDDKKETGDMLSDVDGSSGMQITEALKLQMEVQKRLHEQLEVQRQLQLRIEAQGKYLKKIIEEQQRLSGVLTEAPGSGVSLPASGDNCLESDNKTDPATPAPTSETPLQDEVAKERAPAKSLSVDDSFSSHHEPMTPDSGCHVGSPGESPKGERAMKKQCLSMDAAYAKPDMVLTHHILESSLSSYQQQHSVFLTREQFDAASGMSIGNENHLEKVSGNDL</sequence>
<dbReference type="GO" id="GO:0005634">
    <property type="term" value="C:nucleus"/>
    <property type="evidence" value="ECO:0007669"/>
    <property type="project" value="UniProtKB-SubCell"/>
</dbReference>
<comment type="subcellular location">
    <subcellularLocation>
        <location evidence="1">Nucleus</location>
    </subcellularLocation>
</comment>
<dbReference type="InterPro" id="IPR046955">
    <property type="entry name" value="PHR1-like"/>
</dbReference>
<proteinExistence type="inferred from homology"/>
<dbReference type="InterPro" id="IPR017930">
    <property type="entry name" value="Myb_dom"/>
</dbReference>
<dbReference type="NCBIfam" id="TIGR01557">
    <property type="entry name" value="myb_SHAQKYF"/>
    <property type="match status" value="1"/>
</dbReference>
<dbReference type="PROSITE" id="PS51294">
    <property type="entry name" value="HTH_MYB"/>
    <property type="match status" value="1"/>
</dbReference>
<dbReference type="PANTHER" id="PTHR31499">
    <property type="entry name" value="MYB FAMILY TRANSCRIPTION FACTOR PHL11"/>
    <property type="match status" value="1"/>
</dbReference>
<dbReference type="FunCoup" id="A0A1Q3BRU3">
    <property type="interactions" value="1799"/>
</dbReference>
<evidence type="ECO:0000256" key="6">
    <source>
        <dbReference type="ARBA" id="ARBA00023242"/>
    </source>
</evidence>
<comment type="caution">
    <text evidence="9">The sequence shown here is derived from an EMBL/GenBank/DDBJ whole genome shotgun (WGS) entry which is preliminary data.</text>
</comment>
<dbReference type="GO" id="GO:0003677">
    <property type="term" value="F:DNA binding"/>
    <property type="evidence" value="ECO:0007669"/>
    <property type="project" value="UniProtKB-KW"/>
</dbReference>
<dbReference type="OrthoDB" id="551907at2759"/>
<accession>A0A1Q3BRU3</accession>
<dbReference type="InterPro" id="IPR001005">
    <property type="entry name" value="SANT/Myb"/>
</dbReference>
<dbReference type="FunFam" id="1.10.10.60:FF:000002">
    <property type="entry name" value="Myb family transcription factor"/>
    <property type="match status" value="1"/>
</dbReference>
<dbReference type="Pfam" id="PF00249">
    <property type="entry name" value="Myb_DNA-binding"/>
    <property type="match status" value="1"/>
</dbReference>
<dbReference type="GO" id="GO:0003700">
    <property type="term" value="F:DNA-binding transcription factor activity"/>
    <property type="evidence" value="ECO:0007669"/>
    <property type="project" value="InterPro"/>
</dbReference>
<feature type="region of interest" description="Disordered" evidence="7">
    <location>
        <begin position="1"/>
        <end position="23"/>
    </location>
</feature>
<feature type="compositionally biased region" description="Polar residues" evidence="7">
    <location>
        <begin position="13"/>
        <end position="23"/>
    </location>
</feature>
<evidence type="ECO:0000256" key="4">
    <source>
        <dbReference type="ARBA" id="ARBA00023054"/>
    </source>
</evidence>
<protein>
    <submittedName>
        <fullName evidence="9">Myb_DNA-binding domain-containing protein/Myb_CC_LHEQLE domain-containing protein</fullName>
    </submittedName>
</protein>
<gene>
    <name evidence="9" type="ORF">CFOL_v3_14090</name>
</gene>
<dbReference type="SUPFAM" id="SSF46689">
    <property type="entry name" value="Homeodomain-like"/>
    <property type="match status" value="1"/>
</dbReference>
<feature type="domain" description="HTH myb-type" evidence="8">
    <location>
        <begin position="24"/>
        <end position="84"/>
    </location>
</feature>
<dbReference type="InParanoid" id="A0A1Q3BRU3"/>
<evidence type="ECO:0000256" key="3">
    <source>
        <dbReference type="ARBA" id="ARBA00023015"/>
    </source>
</evidence>
<evidence type="ECO:0000259" key="8">
    <source>
        <dbReference type="PROSITE" id="PS51294"/>
    </source>
</evidence>
<keyword evidence="6" id="KW-0539">Nucleus</keyword>
<dbReference type="Gene3D" id="1.10.10.60">
    <property type="entry name" value="Homeodomain-like"/>
    <property type="match status" value="1"/>
</dbReference>
<name>A0A1Q3BRU3_CEPFO</name>
<dbReference type="InterPro" id="IPR025756">
    <property type="entry name" value="Myb_CC_LHEQLE"/>
</dbReference>
<evidence type="ECO:0000313" key="10">
    <source>
        <dbReference type="Proteomes" id="UP000187406"/>
    </source>
</evidence>
<evidence type="ECO:0000256" key="7">
    <source>
        <dbReference type="SAM" id="MobiDB-lite"/>
    </source>
</evidence>
<keyword evidence="3" id="KW-0805">Transcription regulation</keyword>
<dbReference type="Pfam" id="PF14379">
    <property type="entry name" value="Myb_CC_LHEQLE"/>
    <property type="match status" value="1"/>
</dbReference>
<dbReference type="Proteomes" id="UP000187406">
    <property type="component" value="Unassembled WGS sequence"/>
</dbReference>
<dbReference type="AlphaFoldDB" id="A0A1Q3BRU3"/>
<evidence type="ECO:0000256" key="5">
    <source>
        <dbReference type="ARBA" id="ARBA00023163"/>
    </source>
</evidence>
<keyword evidence="5" id="KW-0804">Transcription</keyword>
<comment type="similarity">
    <text evidence="2">Belongs to the MYB-CC family.</text>
</comment>
<dbReference type="InterPro" id="IPR006447">
    <property type="entry name" value="Myb_dom_plants"/>
</dbReference>
<organism evidence="9 10">
    <name type="scientific">Cephalotus follicularis</name>
    <name type="common">Albany pitcher plant</name>
    <dbReference type="NCBI Taxonomy" id="3775"/>
    <lineage>
        <taxon>Eukaryota</taxon>
        <taxon>Viridiplantae</taxon>
        <taxon>Streptophyta</taxon>
        <taxon>Embryophyta</taxon>
        <taxon>Tracheophyta</taxon>
        <taxon>Spermatophyta</taxon>
        <taxon>Magnoliopsida</taxon>
        <taxon>eudicotyledons</taxon>
        <taxon>Gunneridae</taxon>
        <taxon>Pentapetalae</taxon>
        <taxon>rosids</taxon>
        <taxon>fabids</taxon>
        <taxon>Oxalidales</taxon>
        <taxon>Cephalotaceae</taxon>
        <taxon>Cephalotus</taxon>
    </lineage>
</organism>
<keyword evidence="10" id="KW-1185">Reference proteome</keyword>
<evidence type="ECO:0000256" key="2">
    <source>
        <dbReference type="ARBA" id="ARBA00006783"/>
    </source>
</evidence>
<dbReference type="PANTHER" id="PTHR31499:SF83">
    <property type="entry name" value="MYB FAMILY TRANSCRIPTION FACTOR PHL7-LIKE ISOFORM X2"/>
    <property type="match status" value="1"/>
</dbReference>
<evidence type="ECO:0000256" key="1">
    <source>
        <dbReference type="ARBA" id="ARBA00004123"/>
    </source>
</evidence>
<dbReference type="InterPro" id="IPR009057">
    <property type="entry name" value="Homeodomain-like_sf"/>
</dbReference>
<feature type="region of interest" description="Disordered" evidence="7">
    <location>
        <begin position="162"/>
        <end position="244"/>
    </location>
</feature>